<dbReference type="FunFam" id="3.40.50.300:FF:000363">
    <property type="entry name" value="Secretion related GTPase srgA"/>
    <property type="match status" value="1"/>
</dbReference>
<evidence type="ECO:0000256" key="10">
    <source>
        <dbReference type="ARBA" id="ARBA00023289"/>
    </source>
</evidence>
<name>A0A6B2LJN4_9EUKA</name>
<dbReference type="SMART" id="SM00174">
    <property type="entry name" value="RHO"/>
    <property type="match status" value="1"/>
</dbReference>
<comment type="similarity">
    <text evidence="2">Belongs to the small GTPase superfamily. Rab family.</text>
</comment>
<dbReference type="EMBL" id="GIBP01007939">
    <property type="protein sequence ID" value="NDV36908.1"/>
    <property type="molecule type" value="Transcribed_RNA"/>
</dbReference>
<evidence type="ECO:0000256" key="5">
    <source>
        <dbReference type="ARBA" id="ARBA00022741"/>
    </source>
</evidence>
<dbReference type="Pfam" id="PF00071">
    <property type="entry name" value="Ras"/>
    <property type="match status" value="1"/>
</dbReference>
<evidence type="ECO:0000313" key="12">
    <source>
        <dbReference type="EMBL" id="NDV36908.1"/>
    </source>
</evidence>
<protein>
    <submittedName>
        <fullName evidence="12">Uncharacterized protein</fullName>
    </submittedName>
</protein>
<dbReference type="Gene3D" id="3.40.50.300">
    <property type="entry name" value="P-loop containing nucleotide triphosphate hydrolases"/>
    <property type="match status" value="1"/>
</dbReference>
<evidence type="ECO:0000256" key="1">
    <source>
        <dbReference type="ARBA" id="ARBA00004342"/>
    </source>
</evidence>
<feature type="compositionally biased region" description="Basic and acidic residues" evidence="11">
    <location>
        <begin position="185"/>
        <end position="194"/>
    </location>
</feature>
<feature type="region of interest" description="Disordered" evidence="11">
    <location>
        <begin position="161"/>
        <end position="194"/>
    </location>
</feature>
<keyword evidence="5" id="KW-0547">Nucleotide-binding</keyword>
<sequence>MIGDTAVGKSSLLLRFTEDMFNPSFISTIGIDFKVKTVDIDGKRVKLQVWDTAGQERFRTITTAYYRTAQGIILTYDVTNPESFGNLKMWAKAIDQHAAKSVNRILVGNKCDLVDKRQISSEKGRELANEFSIQFFETSAKNATSVEEAFLTLARDIKKRVDTEEGGASTEDNNKKIDLGTQGQPKDKSSCPCK</sequence>
<comment type="subcellular location">
    <subcellularLocation>
        <location evidence="1">Cell membrane</location>
        <topology evidence="1">Lipid-anchor</topology>
        <orientation evidence="1">Cytoplasmic side</orientation>
    </subcellularLocation>
</comment>
<evidence type="ECO:0000256" key="11">
    <source>
        <dbReference type="SAM" id="MobiDB-lite"/>
    </source>
</evidence>
<dbReference type="PANTHER" id="PTHR47980">
    <property type="entry name" value="LD44762P"/>
    <property type="match status" value="1"/>
</dbReference>
<dbReference type="PROSITE" id="PS51420">
    <property type="entry name" value="RHO"/>
    <property type="match status" value="1"/>
</dbReference>
<dbReference type="GO" id="GO:0005525">
    <property type="term" value="F:GTP binding"/>
    <property type="evidence" value="ECO:0007669"/>
    <property type="project" value="UniProtKB-KW"/>
</dbReference>
<reference evidence="12" key="1">
    <citation type="journal article" date="2020" name="J. Eukaryot. Microbiol.">
        <title>De novo Sequencing, Assembly and Annotation of the Transcriptome for the Free-Living Testate Amoeba Arcella intermedia.</title>
        <authorList>
            <person name="Ribeiro G.M."/>
            <person name="Porfirio-Sousa A.L."/>
            <person name="Maurer-Alcala X.X."/>
            <person name="Katz L.A."/>
            <person name="Lahr D.J.G."/>
        </authorList>
    </citation>
    <scope>NUCLEOTIDE SEQUENCE</scope>
</reference>
<evidence type="ECO:0000256" key="8">
    <source>
        <dbReference type="ARBA" id="ARBA00023136"/>
    </source>
</evidence>
<dbReference type="PRINTS" id="PR00449">
    <property type="entry name" value="RASTRNSFRMNG"/>
</dbReference>
<evidence type="ECO:0000256" key="3">
    <source>
        <dbReference type="ARBA" id="ARBA00022448"/>
    </source>
</evidence>
<accession>A0A6B2LJN4</accession>
<keyword evidence="6" id="KW-0653">Protein transport</keyword>
<dbReference type="PROSITE" id="PS51419">
    <property type="entry name" value="RAB"/>
    <property type="match status" value="1"/>
</dbReference>
<evidence type="ECO:0000256" key="9">
    <source>
        <dbReference type="ARBA" id="ARBA00023288"/>
    </source>
</evidence>
<dbReference type="GO" id="GO:0005886">
    <property type="term" value="C:plasma membrane"/>
    <property type="evidence" value="ECO:0007669"/>
    <property type="project" value="UniProtKB-SubCell"/>
</dbReference>
<dbReference type="AlphaFoldDB" id="A0A6B2LJN4"/>
<dbReference type="InterPro" id="IPR050305">
    <property type="entry name" value="Small_GTPase_Rab"/>
</dbReference>
<evidence type="ECO:0000256" key="4">
    <source>
        <dbReference type="ARBA" id="ARBA00022475"/>
    </source>
</evidence>
<evidence type="ECO:0000256" key="6">
    <source>
        <dbReference type="ARBA" id="ARBA00022927"/>
    </source>
</evidence>
<dbReference type="GO" id="GO:0015031">
    <property type="term" value="P:protein transport"/>
    <property type="evidence" value="ECO:0007669"/>
    <property type="project" value="UniProtKB-KW"/>
</dbReference>
<dbReference type="SMART" id="SM00175">
    <property type="entry name" value="RAB"/>
    <property type="match status" value="1"/>
</dbReference>
<keyword evidence="4" id="KW-1003">Cell membrane</keyword>
<evidence type="ECO:0000256" key="7">
    <source>
        <dbReference type="ARBA" id="ARBA00023134"/>
    </source>
</evidence>
<keyword evidence="10" id="KW-0636">Prenylation</keyword>
<dbReference type="GO" id="GO:0003924">
    <property type="term" value="F:GTPase activity"/>
    <property type="evidence" value="ECO:0007669"/>
    <property type="project" value="InterPro"/>
</dbReference>
<dbReference type="InterPro" id="IPR005225">
    <property type="entry name" value="Small_GTP-bd"/>
</dbReference>
<dbReference type="SMART" id="SM00173">
    <property type="entry name" value="RAS"/>
    <property type="match status" value="1"/>
</dbReference>
<dbReference type="SUPFAM" id="SSF52540">
    <property type="entry name" value="P-loop containing nucleoside triphosphate hydrolases"/>
    <property type="match status" value="1"/>
</dbReference>
<keyword evidence="9" id="KW-0449">Lipoprotein</keyword>
<keyword evidence="3" id="KW-0813">Transport</keyword>
<dbReference type="NCBIfam" id="TIGR00231">
    <property type="entry name" value="small_GTP"/>
    <property type="match status" value="1"/>
</dbReference>
<dbReference type="InterPro" id="IPR001806">
    <property type="entry name" value="Small_GTPase"/>
</dbReference>
<proteinExistence type="inferred from homology"/>
<organism evidence="12">
    <name type="scientific">Arcella intermedia</name>
    <dbReference type="NCBI Taxonomy" id="1963864"/>
    <lineage>
        <taxon>Eukaryota</taxon>
        <taxon>Amoebozoa</taxon>
        <taxon>Tubulinea</taxon>
        <taxon>Elardia</taxon>
        <taxon>Arcellinida</taxon>
        <taxon>Sphaerothecina</taxon>
        <taxon>Arcellidae</taxon>
        <taxon>Arcella</taxon>
    </lineage>
</organism>
<dbReference type="PROSITE" id="PS51421">
    <property type="entry name" value="RAS"/>
    <property type="match status" value="1"/>
</dbReference>
<keyword evidence="7" id="KW-0342">GTP-binding</keyword>
<keyword evidence="8" id="KW-0472">Membrane</keyword>
<evidence type="ECO:0000256" key="2">
    <source>
        <dbReference type="ARBA" id="ARBA00006270"/>
    </source>
</evidence>
<dbReference type="InterPro" id="IPR027417">
    <property type="entry name" value="P-loop_NTPase"/>
</dbReference>
<dbReference type="SMART" id="SM00176">
    <property type="entry name" value="RAN"/>
    <property type="match status" value="1"/>
</dbReference>